<evidence type="ECO:0000313" key="3">
    <source>
        <dbReference type="Proteomes" id="UP001265983"/>
    </source>
</evidence>
<feature type="non-terminal residue" evidence="2">
    <location>
        <position position="116"/>
    </location>
</feature>
<accession>A0ABU3PNR8</accession>
<feature type="region of interest" description="Disordered" evidence="1">
    <location>
        <begin position="1"/>
        <end position="83"/>
    </location>
</feature>
<feature type="compositionally biased region" description="Basic and acidic residues" evidence="1">
    <location>
        <begin position="54"/>
        <end position="71"/>
    </location>
</feature>
<organism evidence="2 3">
    <name type="scientific">Corynebacterium rouxii</name>
    <dbReference type="NCBI Taxonomy" id="2719119"/>
    <lineage>
        <taxon>Bacteria</taxon>
        <taxon>Bacillati</taxon>
        <taxon>Actinomycetota</taxon>
        <taxon>Actinomycetes</taxon>
        <taxon>Mycobacteriales</taxon>
        <taxon>Corynebacteriaceae</taxon>
        <taxon>Corynebacterium</taxon>
    </lineage>
</organism>
<proteinExistence type="predicted"/>
<dbReference type="Proteomes" id="UP001265983">
    <property type="component" value="Unassembled WGS sequence"/>
</dbReference>
<feature type="compositionally biased region" description="Basic and acidic residues" evidence="1">
    <location>
        <begin position="1"/>
        <end position="19"/>
    </location>
</feature>
<protein>
    <submittedName>
        <fullName evidence="2">Uncharacterized protein</fullName>
    </submittedName>
</protein>
<comment type="caution">
    <text evidence="2">The sequence shown here is derived from an EMBL/GenBank/DDBJ whole genome shotgun (WGS) entry which is preliminary data.</text>
</comment>
<evidence type="ECO:0000256" key="1">
    <source>
        <dbReference type="SAM" id="MobiDB-lite"/>
    </source>
</evidence>
<gene>
    <name evidence="2" type="ORF">P8T80_08755</name>
</gene>
<reference evidence="2 3" key="1">
    <citation type="submission" date="2023-03" db="EMBL/GenBank/DDBJ databases">
        <title>Whole genome sequence of the first Corynebacterium rouxii strains isolated in Brazil: a recent member of Corynebacterium diphtheriae complex.</title>
        <authorList>
            <person name="Vieira V."/>
            <person name="Ramos J.N."/>
            <person name="Araujo M.R.B."/>
            <person name="Baio P.V."/>
            <person name="Sant'Anna L.O."/>
            <person name="Veras J.F.C."/>
            <person name="Vieira E.M.D."/>
            <person name="Sousa M.A.B."/>
            <person name="Camargo C.H."/>
            <person name="Sacchi C.T."/>
            <person name="Campos K.R."/>
            <person name="Santos M.B.N."/>
            <person name="Bokermann S."/>
            <person name="Alvim L.B."/>
            <person name="Santos L.S."/>
            <person name="Mattos-Guaraldi A.L."/>
        </authorList>
    </citation>
    <scope>NUCLEOTIDE SEQUENCE [LARGE SCALE GENOMIC DNA]</scope>
    <source>
        <strain evidence="2 3">70862</strain>
    </source>
</reference>
<dbReference type="EMBL" id="JARUHM010000011">
    <property type="protein sequence ID" value="MDT9411466.1"/>
    <property type="molecule type" value="Genomic_DNA"/>
</dbReference>
<keyword evidence="3" id="KW-1185">Reference proteome</keyword>
<name>A0ABU3PNR8_9CORY</name>
<sequence length="116" mass="12952">MSDIHDEQPEELRGEHPSEVQDDEQGESLHKTIEELTDGMKITNDNPITYGEYRAAENDPNHPLHDPDNPLHEQGPGPRKVDTSGVSYAAWVSVAELSASKSSGARRLHQECRLRV</sequence>
<evidence type="ECO:0000313" key="2">
    <source>
        <dbReference type="EMBL" id="MDT9411466.1"/>
    </source>
</evidence>